<dbReference type="Pfam" id="PF12833">
    <property type="entry name" value="HTH_18"/>
    <property type="match status" value="1"/>
</dbReference>
<proteinExistence type="predicted"/>
<evidence type="ECO:0000259" key="4">
    <source>
        <dbReference type="PROSITE" id="PS01124"/>
    </source>
</evidence>
<protein>
    <submittedName>
        <fullName evidence="5">Unannotated protein</fullName>
    </submittedName>
</protein>
<dbReference type="AlphaFoldDB" id="A0A6J7E810"/>
<dbReference type="PROSITE" id="PS01124">
    <property type="entry name" value="HTH_ARAC_FAMILY_2"/>
    <property type="match status" value="1"/>
</dbReference>
<dbReference type="InterPro" id="IPR018060">
    <property type="entry name" value="HTH_AraC"/>
</dbReference>
<feature type="domain" description="HTH araC/xylS-type" evidence="4">
    <location>
        <begin position="215"/>
        <end position="316"/>
    </location>
</feature>
<gene>
    <name evidence="5" type="ORF">UFOPK3402_01073</name>
</gene>
<evidence type="ECO:0000256" key="3">
    <source>
        <dbReference type="ARBA" id="ARBA00023163"/>
    </source>
</evidence>
<sequence length="321" mass="34605">MGTPARTASGRSPLAGLVTSSRASVLRDEVAVVTPHEVTPLGDSLDGAVGIVQLASSTLVFVRYGGDVIVESPPTQRRVVATVPLGPMHVTMGTSEPGELKESGFLLSAHERTLMRPDPWAGALVVAADEQRVSEYRRMVFGDEPDSPRRTAATPMLTHACRRAWSATSAITDETPQEVVDQFLGTVEDHLLTALVLSWNDDVTAGHSYGPRHVAALREWLAVNHGPGVTVTAMAGGVGLSVRQLQWVVRQRLGMTPIELLREVRLDRARDLLVAAQPDSVTVAHVAHVCGFVHLGRFSMQYRQRFGESPSSSLRAVKMSA</sequence>
<dbReference type="EMBL" id="CAFBLS010000124">
    <property type="protein sequence ID" value="CAB4878168.1"/>
    <property type="molecule type" value="Genomic_DNA"/>
</dbReference>
<evidence type="ECO:0000256" key="1">
    <source>
        <dbReference type="ARBA" id="ARBA00023015"/>
    </source>
</evidence>
<name>A0A6J7E810_9ZZZZ</name>
<accession>A0A6J7E810</accession>
<keyword evidence="3" id="KW-0804">Transcription</keyword>
<keyword evidence="1" id="KW-0805">Transcription regulation</keyword>
<dbReference type="GO" id="GO:0003700">
    <property type="term" value="F:DNA-binding transcription factor activity"/>
    <property type="evidence" value="ECO:0007669"/>
    <property type="project" value="InterPro"/>
</dbReference>
<evidence type="ECO:0000313" key="5">
    <source>
        <dbReference type="EMBL" id="CAB4878168.1"/>
    </source>
</evidence>
<dbReference type="PANTHER" id="PTHR46796">
    <property type="entry name" value="HTH-TYPE TRANSCRIPTIONAL ACTIVATOR RHAS-RELATED"/>
    <property type="match status" value="1"/>
</dbReference>
<evidence type="ECO:0000256" key="2">
    <source>
        <dbReference type="ARBA" id="ARBA00023125"/>
    </source>
</evidence>
<dbReference type="InterPro" id="IPR050204">
    <property type="entry name" value="AraC_XylS_family_regulators"/>
</dbReference>
<keyword evidence="2" id="KW-0238">DNA-binding</keyword>
<dbReference type="SUPFAM" id="SSF46689">
    <property type="entry name" value="Homeodomain-like"/>
    <property type="match status" value="1"/>
</dbReference>
<dbReference type="GO" id="GO:0043565">
    <property type="term" value="F:sequence-specific DNA binding"/>
    <property type="evidence" value="ECO:0007669"/>
    <property type="project" value="InterPro"/>
</dbReference>
<dbReference type="Gene3D" id="1.10.10.60">
    <property type="entry name" value="Homeodomain-like"/>
    <property type="match status" value="1"/>
</dbReference>
<organism evidence="5">
    <name type="scientific">freshwater metagenome</name>
    <dbReference type="NCBI Taxonomy" id="449393"/>
    <lineage>
        <taxon>unclassified sequences</taxon>
        <taxon>metagenomes</taxon>
        <taxon>ecological metagenomes</taxon>
    </lineage>
</organism>
<dbReference type="SMART" id="SM00342">
    <property type="entry name" value="HTH_ARAC"/>
    <property type="match status" value="1"/>
</dbReference>
<dbReference type="InterPro" id="IPR009057">
    <property type="entry name" value="Homeodomain-like_sf"/>
</dbReference>
<reference evidence="5" key="1">
    <citation type="submission" date="2020-05" db="EMBL/GenBank/DDBJ databases">
        <authorList>
            <person name="Chiriac C."/>
            <person name="Salcher M."/>
            <person name="Ghai R."/>
            <person name="Kavagutti S V."/>
        </authorList>
    </citation>
    <scope>NUCLEOTIDE SEQUENCE</scope>
</reference>